<reference evidence="4 5" key="1">
    <citation type="submission" date="2016-11" db="EMBL/GenBank/DDBJ databases">
        <title>Draft Genome Sequences of Nine Cyanobacterial Strains from Diverse Habitats.</title>
        <authorList>
            <person name="Zhu T."/>
            <person name="Hou S."/>
            <person name="Lu X."/>
            <person name="Hess W.R."/>
        </authorList>
    </citation>
    <scope>NUCLEOTIDE SEQUENCE [LARGE SCALE GENOMIC DNA]</scope>
    <source>
        <strain evidence="4 5">NIES-30</strain>
    </source>
</reference>
<feature type="domain" description="HTH araC/xylS-type" evidence="3">
    <location>
        <begin position="203"/>
        <end position="301"/>
    </location>
</feature>
<name>A0A1U7J4E9_9CYAN</name>
<protein>
    <submittedName>
        <fullName evidence="4">AraC family transcriptional regulator</fullName>
    </submittedName>
</protein>
<sequence length="310" mass="34714">MTIDTLSHKSAIDKCAELAALVDRHTGNQVNGIHATAIAPLEFTRECNPVVAMPVVSEPLFAVVIQGQKELWLNEKAFRYGVAQYLVLSVDLPVSARVIEATPTQPYLGFKLKLDPAQFCEIIAQTQPCTSQKEPVKGWFVSHAEPSLIDCALRLAKLLETPQDVSFLAPMIIREIYYRLLMGEQSEAVRQIATAGSNMQRIAEVIKDIKAELTKPLRIEDLAEQVNMSVSSFHRHFKTVTSMSPLQYQKQLRLLAARQIMLAEKADAVQAAYQVGYESNSQFSREYARMFGAPPIRDVERLRTAEIVLK</sequence>
<dbReference type="InterPro" id="IPR018060">
    <property type="entry name" value="HTH_AraC"/>
</dbReference>
<evidence type="ECO:0000259" key="3">
    <source>
        <dbReference type="PROSITE" id="PS01124"/>
    </source>
</evidence>
<evidence type="ECO:0000313" key="5">
    <source>
        <dbReference type="Proteomes" id="UP000185557"/>
    </source>
</evidence>
<dbReference type="STRING" id="549789.NIES30_13300"/>
<evidence type="ECO:0000313" key="4">
    <source>
        <dbReference type="EMBL" id="OKH47443.1"/>
    </source>
</evidence>
<keyword evidence="1" id="KW-0805">Transcription regulation</keyword>
<dbReference type="RefSeq" id="WP_073608919.1">
    <property type="nucleotide sequence ID" value="NZ_MRCG01000009.1"/>
</dbReference>
<dbReference type="GO" id="GO:0043565">
    <property type="term" value="F:sequence-specific DNA binding"/>
    <property type="evidence" value="ECO:0007669"/>
    <property type="project" value="InterPro"/>
</dbReference>
<dbReference type="Pfam" id="PF12833">
    <property type="entry name" value="HTH_18"/>
    <property type="match status" value="1"/>
</dbReference>
<dbReference type="PROSITE" id="PS01124">
    <property type="entry name" value="HTH_ARAC_FAMILY_2"/>
    <property type="match status" value="1"/>
</dbReference>
<keyword evidence="2" id="KW-0804">Transcription</keyword>
<dbReference type="InterPro" id="IPR009057">
    <property type="entry name" value="Homeodomain-like_sf"/>
</dbReference>
<keyword evidence="5" id="KW-1185">Reference proteome</keyword>
<dbReference type="PANTHER" id="PTHR43436">
    <property type="entry name" value="ARAC-FAMILY TRANSCRIPTIONAL REGULATOR"/>
    <property type="match status" value="1"/>
</dbReference>
<dbReference type="Proteomes" id="UP000185557">
    <property type="component" value="Unassembled WGS sequence"/>
</dbReference>
<dbReference type="SUPFAM" id="SSF46689">
    <property type="entry name" value="Homeodomain-like"/>
    <property type="match status" value="2"/>
</dbReference>
<dbReference type="Gene3D" id="1.10.10.60">
    <property type="entry name" value="Homeodomain-like"/>
    <property type="match status" value="1"/>
</dbReference>
<evidence type="ECO:0000256" key="1">
    <source>
        <dbReference type="ARBA" id="ARBA00023015"/>
    </source>
</evidence>
<proteinExistence type="predicted"/>
<dbReference type="OrthoDB" id="34150at2"/>
<dbReference type="AlphaFoldDB" id="A0A1U7J4E9"/>
<dbReference type="EMBL" id="MRCG01000009">
    <property type="protein sequence ID" value="OKH47443.1"/>
    <property type="molecule type" value="Genomic_DNA"/>
</dbReference>
<evidence type="ECO:0000256" key="2">
    <source>
        <dbReference type="ARBA" id="ARBA00023163"/>
    </source>
</evidence>
<dbReference type="Pfam" id="PF06719">
    <property type="entry name" value="AraC_N"/>
    <property type="match status" value="1"/>
</dbReference>
<comment type="caution">
    <text evidence="4">The sequence shown here is derived from an EMBL/GenBank/DDBJ whole genome shotgun (WGS) entry which is preliminary data.</text>
</comment>
<dbReference type="GO" id="GO:0003700">
    <property type="term" value="F:DNA-binding transcription factor activity"/>
    <property type="evidence" value="ECO:0007669"/>
    <property type="project" value="InterPro"/>
</dbReference>
<dbReference type="InterPro" id="IPR009594">
    <property type="entry name" value="Tscrpt_reg_HTH_AraC_N"/>
</dbReference>
<dbReference type="PANTHER" id="PTHR43436:SF1">
    <property type="entry name" value="TRANSCRIPTIONAL REGULATORY PROTEIN"/>
    <property type="match status" value="1"/>
</dbReference>
<accession>A0A1U7J4E9</accession>
<dbReference type="SMART" id="SM00342">
    <property type="entry name" value="HTH_ARAC"/>
    <property type="match status" value="1"/>
</dbReference>
<gene>
    <name evidence="4" type="ORF">NIES30_13300</name>
</gene>
<organism evidence="4 5">
    <name type="scientific">Phormidium tenue NIES-30</name>
    <dbReference type="NCBI Taxonomy" id="549789"/>
    <lineage>
        <taxon>Bacteria</taxon>
        <taxon>Bacillati</taxon>
        <taxon>Cyanobacteriota</taxon>
        <taxon>Cyanophyceae</taxon>
        <taxon>Oscillatoriophycideae</taxon>
        <taxon>Oscillatoriales</taxon>
        <taxon>Oscillatoriaceae</taxon>
        <taxon>Phormidium</taxon>
    </lineage>
</organism>